<evidence type="ECO:0000256" key="4">
    <source>
        <dbReference type="ARBA" id="ARBA00022643"/>
    </source>
</evidence>
<dbReference type="GO" id="GO:0005524">
    <property type="term" value="F:ATP binding"/>
    <property type="evidence" value="ECO:0007669"/>
    <property type="project" value="UniProtKB-KW"/>
</dbReference>
<evidence type="ECO:0000256" key="3">
    <source>
        <dbReference type="ARBA" id="ARBA00022630"/>
    </source>
</evidence>
<sequence>MLSNKSLQNKIEESVNIIETALKKYGENKLAISFNGGKDSTVLMEIINWIANKKIKTKVNLDPDQLIVFNTKNKDDFEEIKDFIKKSLFRYNIKTYQEYNTNLKTGLKTMLEKNKTVEAIFAGMRKTDKPGINGSDYFLPSDPGWPKVIRVSPILNWEYKDVWDFLLENNVPFCKLYSYGYTSIGSKNNTQKNPFLKVNNYYRPAWELSDPSKERAGRK</sequence>
<evidence type="ECO:0000256" key="12">
    <source>
        <dbReference type="ARBA" id="ARBA00049494"/>
    </source>
</evidence>
<dbReference type="GO" id="GO:0006747">
    <property type="term" value="P:FAD biosynthetic process"/>
    <property type="evidence" value="ECO:0007669"/>
    <property type="project" value="TreeGrafter"/>
</dbReference>
<evidence type="ECO:0000256" key="11">
    <source>
        <dbReference type="ARBA" id="ARBA00031871"/>
    </source>
</evidence>
<feature type="domain" description="Phosphoadenosine phosphosulphate reductase" evidence="13">
    <location>
        <begin position="94"/>
        <end position="191"/>
    </location>
</feature>
<evidence type="ECO:0000256" key="6">
    <source>
        <dbReference type="ARBA" id="ARBA00022695"/>
    </source>
</evidence>
<keyword evidence="6" id="KW-0548">Nucleotidyltransferase</keyword>
<dbReference type="GO" id="GO:0003919">
    <property type="term" value="F:FMN adenylyltransferase activity"/>
    <property type="evidence" value="ECO:0007669"/>
    <property type="project" value="UniProtKB-EC"/>
</dbReference>
<evidence type="ECO:0000313" key="15">
    <source>
        <dbReference type="Proteomes" id="UP001149090"/>
    </source>
</evidence>
<evidence type="ECO:0000256" key="10">
    <source>
        <dbReference type="ARBA" id="ARBA00031145"/>
    </source>
</evidence>
<dbReference type="PANTHER" id="PTHR23293:SF9">
    <property type="entry name" value="FAD SYNTHASE"/>
    <property type="match status" value="1"/>
</dbReference>
<dbReference type="Gene3D" id="3.40.50.620">
    <property type="entry name" value="HUPs"/>
    <property type="match status" value="1"/>
</dbReference>
<keyword evidence="3" id="KW-0285">Flavoprotein</keyword>
<dbReference type="OrthoDB" id="270728at2759"/>
<evidence type="ECO:0000259" key="13">
    <source>
        <dbReference type="Pfam" id="PF01507"/>
    </source>
</evidence>
<evidence type="ECO:0000256" key="8">
    <source>
        <dbReference type="ARBA" id="ARBA00022827"/>
    </source>
</evidence>
<dbReference type="Pfam" id="PF01507">
    <property type="entry name" value="PAPS_reduct"/>
    <property type="match status" value="1"/>
</dbReference>
<dbReference type="Proteomes" id="UP001149090">
    <property type="component" value="Unassembled WGS sequence"/>
</dbReference>
<organism evidence="14 15">
    <name type="scientific">Anaeramoeba ignava</name>
    <name type="common">Anaerobic marine amoeba</name>
    <dbReference type="NCBI Taxonomy" id="1746090"/>
    <lineage>
        <taxon>Eukaryota</taxon>
        <taxon>Metamonada</taxon>
        <taxon>Anaeramoebidae</taxon>
        <taxon>Anaeramoeba</taxon>
    </lineage>
</organism>
<reference evidence="14" key="1">
    <citation type="submission" date="2022-10" db="EMBL/GenBank/DDBJ databases">
        <title>Novel sulphate-reducing endosymbionts in the free-living metamonad Anaeramoeba.</title>
        <authorList>
            <person name="Jerlstrom-Hultqvist J."/>
            <person name="Cepicka I."/>
            <person name="Gallot-Lavallee L."/>
            <person name="Salas-Leiva D."/>
            <person name="Curtis B.A."/>
            <person name="Zahonova K."/>
            <person name="Pipaliya S."/>
            <person name="Dacks J."/>
            <person name="Roger A.J."/>
        </authorList>
    </citation>
    <scope>NUCLEOTIDE SEQUENCE</scope>
    <source>
        <strain evidence="14">BMAN</strain>
    </source>
</reference>
<dbReference type="InterPro" id="IPR002500">
    <property type="entry name" value="PAPS_reduct_dom"/>
</dbReference>
<evidence type="ECO:0000256" key="9">
    <source>
        <dbReference type="ARBA" id="ARBA00022840"/>
    </source>
</evidence>
<dbReference type="OMA" id="LPYCCLY"/>
<evidence type="ECO:0000256" key="7">
    <source>
        <dbReference type="ARBA" id="ARBA00022741"/>
    </source>
</evidence>
<dbReference type="PANTHER" id="PTHR23293">
    <property type="entry name" value="FAD SYNTHETASE-RELATED FMN ADENYLYLTRANSFERASE"/>
    <property type="match status" value="1"/>
</dbReference>
<gene>
    <name evidence="14" type="ORF">M0811_07007</name>
</gene>
<keyword evidence="7" id="KW-0547">Nucleotide-binding</keyword>
<dbReference type="EMBL" id="JAPDFW010000063">
    <property type="protein sequence ID" value="KAJ5076144.1"/>
    <property type="molecule type" value="Genomic_DNA"/>
</dbReference>
<keyword evidence="9" id="KW-0067">ATP-binding</keyword>
<comment type="catalytic activity">
    <reaction evidence="12">
        <text>FMN + ATP + H(+) = FAD + diphosphate</text>
        <dbReference type="Rhea" id="RHEA:17237"/>
        <dbReference type="ChEBI" id="CHEBI:15378"/>
        <dbReference type="ChEBI" id="CHEBI:30616"/>
        <dbReference type="ChEBI" id="CHEBI:33019"/>
        <dbReference type="ChEBI" id="CHEBI:57692"/>
        <dbReference type="ChEBI" id="CHEBI:58210"/>
        <dbReference type="EC" id="2.7.7.2"/>
    </reaction>
</comment>
<protein>
    <recommendedName>
        <fullName evidence="2">FAD synthase</fullName>
        <ecNumber evidence="2">2.7.7.2</ecNumber>
    </recommendedName>
    <alternativeName>
        <fullName evidence="10">FAD pyrophosphorylase</fullName>
    </alternativeName>
    <alternativeName>
        <fullName evidence="11">FMN adenylyltransferase</fullName>
    </alternativeName>
</protein>
<evidence type="ECO:0000256" key="2">
    <source>
        <dbReference type="ARBA" id="ARBA00012393"/>
    </source>
</evidence>
<keyword evidence="4" id="KW-0288">FMN</keyword>
<keyword evidence="5" id="KW-0808">Transferase</keyword>
<keyword evidence="15" id="KW-1185">Reference proteome</keyword>
<keyword evidence="8" id="KW-0274">FAD</keyword>
<accession>A0A9Q0LPG6</accession>
<comment type="pathway">
    <text evidence="1">Cofactor biosynthesis; FAD biosynthesis; FAD from FMN: step 1/1.</text>
</comment>
<name>A0A9Q0LPG6_ANAIG</name>
<comment type="caution">
    <text evidence="14">The sequence shown here is derived from an EMBL/GenBank/DDBJ whole genome shotgun (WGS) entry which is preliminary data.</text>
</comment>
<evidence type="ECO:0000256" key="1">
    <source>
        <dbReference type="ARBA" id="ARBA00004726"/>
    </source>
</evidence>
<evidence type="ECO:0000313" key="14">
    <source>
        <dbReference type="EMBL" id="KAJ5076144.1"/>
    </source>
</evidence>
<dbReference type="AlphaFoldDB" id="A0A9Q0LPG6"/>
<proteinExistence type="predicted"/>
<dbReference type="EC" id="2.7.7.2" evidence="2"/>
<dbReference type="InterPro" id="IPR014729">
    <property type="entry name" value="Rossmann-like_a/b/a_fold"/>
</dbReference>
<evidence type="ECO:0000256" key="5">
    <source>
        <dbReference type="ARBA" id="ARBA00022679"/>
    </source>
</evidence>
<dbReference type="SUPFAM" id="SSF52402">
    <property type="entry name" value="Adenine nucleotide alpha hydrolases-like"/>
    <property type="match status" value="1"/>
</dbReference>
<dbReference type="CDD" id="cd23948">
    <property type="entry name" value="FAD_synthase"/>
    <property type="match status" value="1"/>
</dbReference>